<dbReference type="PATRIC" id="fig|303541.3.peg.1304"/>
<protein>
    <recommendedName>
        <fullName evidence="3">Phage protein</fullName>
    </recommendedName>
</protein>
<accession>A0A0F4LRH9</accession>
<dbReference type="EMBL" id="JXLG01000009">
    <property type="protein sequence ID" value="KJY60196.1"/>
    <property type="molecule type" value="Genomic_DNA"/>
</dbReference>
<comment type="caution">
    <text evidence="1">The sequence shown here is derived from an EMBL/GenBank/DDBJ whole genome shotgun (WGS) entry which is preliminary data.</text>
</comment>
<keyword evidence="2" id="KW-1185">Reference proteome</keyword>
<name>A0A0F4LRH9_9LACO</name>
<sequence>MEYREDVRVFLMYDLGTFAARSGQHKAELVKGPRDRFKGIKTNNRIEYAKNITTCAVKAINACSDKSRKILTGVYILDKTNREVMKEVGYKNSRYWDLKHIAIDEFMDNFAKVQKEMNLKPSFKLIK</sequence>
<evidence type="ECO:0000313" key="1">
    <source>
        <dbReference type="EMBL" id="KJY60196.1"/>
    </source>
</evidence>
<dbReference type="RefSeq" id="WP_046307613.1">
    <property type="nucleotide sequence ID" value="NZ_KQ034000.1"/>
</dbReference>
<evidence type="ECO:0008006" key="3">
    <source>
        <dbReference type="Google" id="ProtNLM"/>
    </source>
</evidence>
<evidence type="ECO:0000313" key="2">
    <source>
        <dbReference type="Proteomes" id="UP000033682"/>
    </source>
</evidence>
<organism evidence="1 2">
    <name type="scientific">Lactobacillus apis</name>
    <dbReference type="NCBI Taxonomy" id="303541"/>
    <lineage>
        <taxon>Bacteria</taxon>
        <taxon>Bacillati</taxon>
        <taxon>Bacillota</taxon>
        <taxon>Bacilli</taxon>
        <taxon>Lactobacillales</taxon>
        <taxon>Lactobacillaceae</taxon>
        <taxon>Lactobacillus</taxon>
    </lineage>
</organism>
<gene>
    <name evidence="1" type="ORF">JF72_11400</name>
</gene>
<dbReference type="HOGENOM" id="CLU_1967784_0_0_9"/>
<reference evidence="1 2" key="1">
    <citation type="submission" date="2015-01" db="EMBL/GenBank/DDBJ databases">
        <title>Comparative genomics of the lactic acid bacteria isolated from the honey bee gut.</title>
        <authorList>
            <person name="Ellegaard K.M."/>
            <person name="Tamarit D."/>
            <person name="Javelind E."/>
            <person name="Olofsson T."/>
            <person name="Andersson S.G."/>
            <person name="Vasquez A."/>
        </authorList>
    </citation>
    <scope>NUCLEOTIDE SEQUENCE [LARGE SCALE GENOMIC DNA]</scope>
    <source>
        <strain evidence="1 2">Hma11</strain>
    </source>
</reference>
<dbReference type="AlphaFoldDB" id="A0A0F4LRH9"/>
<proteinExistence type="predicted"/>
<dbReference type="Proteomes" id="UP000033682">
    <property type="component" value="Unassembled WGS sequence"/>
</dbReference>